<proteinExistence type="predicted"/>
<keyword evidence="1" id="KW-0732">Signal</keyword>
<dbReference type="InterPro" id="IPR010727">
    <property type="entry name" value="DUF1302"/>
</dbReference>
<organism evidence="2 3">
    <name type="scientific">Marinobacterium mangrovicola</name>
    <dbReference type="NCBI Taxonomy" id="1476959"/>
    <lineage>
        <taxon>Bacteria</taxon>
        <taxon>Pseudomonadati</taxon>
        <taxon>Pseudomonadota</taxon>
        <taxon>Gammaproteobacteria</taxon>
        <taxon>Oceanospirillales</taxon>
        <taxon>Oceanospirillaceae</taxon>
        <taxon>Marinobacterium</taxon>
    </lineage>
</organism>
<gene>
    <name evidence="2" type="ORF">CLV83_3996</name>
</gene>
<dbReference type="SUPFAM" id="SSF56935">
    <property type="entry name" value="Porins"/>
    <property type="match status" value="1"/>
</dbReference>
<evidence type="ECO:0000313" key="2">
    <source>
        <dbReference type="EMBL" id="TCK02943.1"/>
    </source>
</evidence>
<evidence type="ECO:0000256" key="1">
    <source>
        <dbReference type="SAM" id="SignalP"/>
    </source>
</evidence>
<sequence>MECNKNRILPLSFLIAVAVQGNPAHAMGDFGSPRFNWTNNVQYNAMYRLNDQDSNLLFNGENNKSANIDDGNANFDKGIVSNRVELLSELDVVYENGWGGRISGIAWYDEIYNQSNDNSGFPPGGSAIPNHVSSGYDAAEFTDDTEEILGRDIELRDAFVFGRTNIGNSVLRFRAGQFASVWGESLFFADNGIAGAQNAFDIDRLMRDPTAEAKEFVLPVPQIGVDFQLNPDITLGAYYQFGFEPNRLPAVGSYMSTQDTGVTGAENMWVGPFTSIPLTREEEADDGGQFGLQLRWRLGYTDLGFYVVRFHDKNYQQVVNIGPSGPESYYLTYHEDTTAYGVSVSRSFGSVNLAAEASLRKDQALVSSGAHDFSALGLPATDNKDNPGYAVGDTAHINLSAIWLLDPGPLWQEATFVGEVAWNRVLDCDENCAAMDPNASRDAVAMRFVFEPVYRQVVSGLDLGVPIGVGYSPKGSRSGFSLAYPPEGGGDFTLGLNGTYLNTWQINLAYTNFFGASDGHLVERADDPFGDPAFSYKQARKDRDFLSFTISRRF</sequence>
<dbReference type="EMBL" id="SMFU01000013">
    <property type="protein sequence ID" value="TCK02943.1"/>
    <property type="molecule type" value="Genomic_DNA"/>
</dbReference>
<keyword evidence="3" id="KW-1185">Reference proteome</keyword>
<reference evidence="2 3" key="1">
    <citation type="submission" date="2019-03" db="EMBL/GenBank/DDBJ databases">
        <title>Genomic Encyclopedia of Archaeal and Bacterial Type Strains, Phase II (KMG-II): from individual species to whole genera.</title>
        <authorList>
            <person name="Goeker M."/>
        </authorList>
    </citation>
    <scope>NUCLEOTIDE SEQUENCE [LARGE SCALE GENOMIC DNA]</scope>
    <source>
        <strain evidence="2 3">DSM 27697</strain>
    </source>
</reference>
<dbReference type="Pfam" id="PF06980">
    <property type="entry name" value="DUF1302"/>
    <property type="match status" value="1"/>
</dbReference>
<dbReference type="RefSeq" id="WP_132296777.1">
    <property type="nucleotide sequence ID" value="NZ_SMFU01000013.1"/>
</dbReference>
<protein>
    <submittedName>
        <fullName evidence="2">Uncharacterized protein DUF1302</fullName>
    </submittedName>
</protein>
<name>A0A4R1G8M4_9GAMM</name>
<dbReference type="AlphaFoldDB" id="A0A4R1G8M4"/>
<dbReference type="OrthoDB" id="7000272at2"/>
<feature type="chain" id="PRO_5020736078" evidence="1">
    <location>
        <begin position="27"/>
        <end position="554"/>
    </location>
</feature>
<accession>A0A4R1G8M4</accession>
<dbReference type="Proteomes" id="UP000294546">
    <property type="component" value="Unassembled WGS sequence"/>
</dbReference>
<evidence type="ECO:0000313" key="3">
    <source>
        <dbReference type="Proteomes" id="UP000294546"/>
    </source>
</evidence>
<comment type="caution">
    <text evidence="2">The sequence shown here is derived from an EMBL/GenBank/DDBJ whole genome shotgun (WGS) entry which is preliminary data.</text>
</comment>
<feature type="signal peptide" evidence="1">
    <location>
        <begin position="1"/>
        <end position="26"/>
    </location>
</feature>